<organism evidence="2 3">
    <name type="scientific">Myceligenerans crystallogenes</name>
    <dbReference type="NCBI Taxonomy" id="316335"/>
    <lineage>
        <taxon>Bacteria</taxon>
        <taxon>Bacillati</taxon>
        <taxon>Actinomycetota</taxon>
        <taxon>Actinomycetes</taxon>
        <taxon>Micrococcales</taxon>
        <taxon>Promicromonosporaceae</taxon>
        <taxon>Myceligenerans</taxon>
    </lineage>
</organism>
<dbReference type="InterPro" id="IPR029063">
    <property type="entry name" value="SAM-dependent_MTases_sf"/>
</dbReference>
<dbReference type="InterPro" id="IPR041698">
    <property type="entry name" value="Methyltransf_25"/>
</dbReference>
<feature type="domain" description="Methyltransferase" evidence="1">
    <location>
        <begin position="30"/>
        <end position="125"/>
    </location>
</feature>
<comment type="caution">
    <text evidence="2">The sequence shown here is derived from an EMBL/GenBank/DDBJ whole genome shotgun (WGS) entry which is preliminary data.</text>
</comment>
<evidence type="ECO:0000259" key="1">
    <source>
        <dbReference type="Pfam" id="PF13649"/>
    </source>
</evidence>
<dbReference type="Proteomes" id="UP001501094">
    <property type="component" value="Unassembled WGS sequence"/>
</dbReference>
<protein>
    <recommendedName>
        <fullName evidence="1">Methyltransferase domain-containing protein</fullName>
    </recommendedName>
</protein>
<gene>
    <name evidence="2" type="ORF">GCM10009751_22410</name>
</gene>
<name>A0ABN2ND38_9MICO</name>
<reference evidence="2 3" key="1">
    <citation type="journal article" date="2019" name="Int. J. Syst. Evol. Microbiol.">
        <title>The Global Catalogue of Microorganisms (GCM) 10K type strain sequencing project: providing services to taxonomists for standard genome sequencing and annotation.</title>
        <authorList>
            <consortium name="The Broad Institute Genomics Platform"/>
            <consortium name="The Broad Institute Genome Sequencing Center for Infectious Disease"/>
            <person name="Wu L."/>
            <person name="Ma J."/>
        </authorList>
    </citation>
    <scope>NUCLEOTIDE SEQUENCE [LARGE SCALE GENOMIC DNA]</scope>
    <source>
        <strain evidence="2 3">JCM 14326</strain>
    </source>
</reference>
<accession>A0ABN2ND38</accession>
<evidence type="ECO:0000313" key="3">
    <source>
        <dbReference type="Proteomes" id="UP001501094"/>
    </source>
</evidence>
<evidence type="ECO:0000313" key="2">
    <source>
        <dbReference type="EMBL" id="GAA1863901.1"/>
    </source>
</evidence>
<dbReference type="EMBL" id="BAAANL010000004">
    <property type="protein sequence ID" value="GAA1863901.1"/>
    <property type="molecule type" value="Genomic_DNA"/>
</dbReference>
<sequence>MSPPGRLELTRVPGVGPDAAILGALRGAVVLEIGCGSGHNLAHLVDRHGAVGIGIDHDPAKVERARSLYGHVPGLRFVLGDAVDELGRLGPDAADVVISIFGALSFTDDLRPLLAACGRVLRPEGRFLVTIRAGEHHDQVTLLRRDSS</sequence>
<dbReference type="RefSeq" id="WP_344102702.1">
    <property type="nucleotide sequence ID" value="NZ_BAAANL010000004.1"/>
</dbReference>
<dbReference type="CDD" id="cd02440">
    <property type="entry name" value="AdoMet_MTases"/>
    <property type="match status" value="1"/>
</dbReference>
<dbReference type="Gene3D" id="3.40.50.150">
    <property type="entry name" value="Vaccinia Virus protein VP39"/>
    <property type="match status" value="1"/>
</dbReference>
<dbReference type="Pfam" id="PF13649">
    <property type="entry name" value="Methyltransf_25"/>
    <property type="match status" value="1"/>
</dbReference>
<keyword evidence="3" id="KW-1185">Reference proteome</keyword>
<dbReference type="SUPFAM" id="SSF53335">
    <property type="entry name" value="S-adenosyl-L-methionine-dependent methyltransferases"/>
    <property type="match status" value="1"/>
</dbReference>
<proteinExistence type="predicted"/>